<dbReference type="SUPFAM" id="SSF90123">
    <property type="entry name" value="ABC transporter transmembrane region"/>
    <property type="match status" value="1"/>
</dbReference>
<keyword evidence="4 9" id="KW-0812">Transmembrane</keyword>
<dbReference type="GO" id="GO:0015421">
    <property type="term" value="F:ABC-type oligopeptide transporter activity"/>
    <property type="evidence" value="ECO:0007669"/>
    <property type="project" value="TreeGrafter"/>
</dbReference>
<sequence length="583" mass="65830">MKIFRRLLSYLEPYRIFLIVSLGAATISTLVALGPPYLVKLLIDQVLIQKNLPLLNYIILGLIALYLLHSGLTTLRIIYVNKVQQGLIFDLRNEVHHHLQRLSLSYFEKRQSGRITSRVINDVETLQAIVSSGAVIFTIALVTLLGSLIILMRLNLKLTLLAMIPMPAITFLVVMFSKKAHRRYRQMRRRLADINAILQENILGIQVTKSFRREKLREEKFIHKGEGYYQANMSVIRIWSVFFPLIMFASALGTVIVLYYGGREVIAGNLSIGGLVAFVSYLGLFYAPINQLNEVNNIFQHGRAAGERIFEVVDTIPEKEKKKAIIPPSFLKGKVEFDKVSFTYEKGKKQKEVLHQVSFTANPGDLIAFVGASGSGKSTIVSLLPRFYEINSGSIRIDGYNVKDFKLGYLRENIGMVLQEPFLFDGTVIQNILFGRPGASKEEVVKAAKIANAHNFIRQLPEDYETEVGERGVKLSVGEKQRITIARVMLKNPPILILDEATSSVDSEAEILIQEALEYLMKGKTSFVIAHRLSTIRNATRILVVLEGKIVEEGTHQELLEKESVYSHFYQMQFKENGKIIAI</sequence>
<evidence type="ECO:0000256" key="8">
    <source>
        <dbReference type="ARBA" id="ARBA00023136"/>
    </source>
</evidence>
<dbReference type="EMBL" id="PETL01000206">
    <property type="protein sequence ID" value="PIV64046.1"/>
    <property type="molecule type" value="Genomic_DNA"/>
</dbReference>
<keyword evidence="2" id="KW-0813">Transport</keyword>
<feature type="transmembrane region" description="Helical" evidence="9">
    <location>
        <begin position="158"/>
        <end position="177"/>
    </location>
</feature>
<dbReference type="InterPro" id="IPR011527">
    <property type="entry name" value="ABC1_TM_dom"/>
</dbReference>
<feature type="transmembrane region" description="Helical" evidence="9">
    <location>
        <begin position="12"/>
        <end position="34"/>
    </location>
</feature>
<feature type="transmembrane region" description="Helical" evidence="9">
    <location>
        <begin position="128"/>
        <end position="152"/>
    </location>
</feature>
<dbReference type="PROSITE" id="PS50929">
    <property type="entry name" value="ABC_TM1F"/>
    <property type="match status" value="1"/>
</dbReference>
<keyword evidence="5" id="KW-0547">Nucleotide-binding</keyword>
<evidence type="ECO:0000313" key="13">
    <source>
        <dbReference type="Proteomes" id="UP000228886"/>
    </source>
</evidence>
<dbReference type="SMART" id="SM00382">
    <property type="entry name" value="AAA"/>
    <property type="match status" value="1"/>
</dbReference>
<dbReference type="FunFam" id="3.40.50.300:FF:000218">
    <property type="entry name" value="Multidrug ABC transporter ATP-binding protein"/>
    <property type="match status" value="1"/>
</dbReference>
<evidence type="ECO:0000256" key="4">
    <source>
        <dbReference type="ARBA" id="ARBA00022692"/>
    </source>
</evidence>
<dbReference type="PROSITE" id="PS00211">
    <property type="entry name" value="ABC_TRANSPORTER_1"/>
    <property type="match status" value="1"/>
</dbReference>
<feature type="domain" description="ABC transmembrane type-1" evidence="11">
    <location>
        <begin position="19"/>
        <end position="301"/>
    </location>
</feature>
<evidence type="ECO:0000313" key="12">
    <source>
        <dbReference type="EMBL" id="PIV64046.1"/>
    </source>
</evidence>
<name>A0A2M7E8H4_9BACT</name>
<dbReference type="PANTHER" id="PTHR43394">
    <property type="entry name" value="ATP-DEPENDENT PERMEASE MDL1, MITOCHONDRIAL"/>
    <property type="match status" value="1"/>
</dbReference>
<comment type="caution">
    <text evidence="12">The sequence shown here is derived from an EMBL/GenBank/DDBJ whole genome shotgun (WGS) entry which is preliminary data.</text>
</comment>
<feature type="transmembrane region" description="Helical" evidence="9">
    <location>
        <begin position="238"/>
        <end position="260"/>
    </location>
</feature>
<evidence type="ECO:0000256" key="6">
    <source>
        <dbReference type="ARBA" id="ARBA00022840"/>
    </source>
</evidence>
<dbReference type="InterPro" id="IPR036640">
    <property type="entry name" value="ABC1_TM_sf"/>
</dbReference>
<dbReference type="GO" id="GO:0005524">
    <property type="term" value="F:ATP binding"/>
    <property type="evidence" value="ECO:0007669"/>
    <property type="project" value="UniProtKB-KW"/>
</dbReference>
<evidence type="ECO:0000259" key="11">
    <source>
        <dbReference type="PROSITE" id="PS50929"/>
    </source>
</evidence>
<dbReference type="AlphaFoldDB" id="A0A2M7E8H4"/>
<evidence type="ECO:0000256" key="9">
    <source>
        <dbReference type="SAM" id="Phobius"/>
    </source>
</evidence>
<keyword evidence="7 9" id="KW-1133">Transmembrane helix</keyword>
<evidence type="ECO:0000256" key="1">
    <source>
        <dbReference type="ARBA" id="ARBA00004651"/>
    </source>
</evidence>
<evidence type="ECO:0000256" key="7">
    <source>
        <dbReference type="ARBA" id="ARBA00022989"/>
    </source>
</evidence>
<evidence type="ECO:0000256" key="2">
    <source>
        <dbReference type="ARBA" id="ARBA00022448"/>
    </source>
</evidence>
<feature type="domain" description="ABC transporter" evidence="10">
    <location>
        <begin position="335"/>
        <end position="572"/>
    </location>
</feature>
<dbReference type="PROSITE" id="PS50893">
    <property type="entry name" value="ABC_TRANSPORTER_2"/>
    <property type="match status" value="1"/>
</dbReference>
<dbReference type="Gene3D" id="1.20.1560.10">
    <property type="entry name" value="ABC transporter type 1, transmembrane domain"/>
    <property type="match status" value="1"/>
</dbReference>
<proteinExistence type="predicted"/>
<keyword evidence="8 9" id="KW-0472">Membrane</keyword>
<gene>
    <name evidence="12" type="ORF">COS11_04240</name>
</gene>
<dbReference type="GO" id="GO:0005886">
    <property type="term" value="C:plasma membrane"/>
    <property type="evidence" value="ECO:0007669"/>
    <property type="project" value="UniProtKB-SubCell"/>
</dbReference>
<protein>
    <submittedName>
        <fullName evidence="12">Multidrug ABC transporter permease</fullName>
    </submittedName>
</protein>
<dbReference type="PANTHER" id="PTHR43394:SF1">
    <property type="entry name" value="ATP-BINDING CASSETTE SUB-FAMILY B MEMBER 10, MITOCHONDRIAL"/>
    <property type="match status" value="1"/>
</dbReference>
<dbReference type="InterPro" id="IPR017871">
    <property type="entry name" value="ABC_transporter-like_CS"/>
</dbReference>
<dbReference type="CDD" id="cd18778">
    <property type="entry name" value="ABC_6TM_exporter_like"/>
    <property type="match status" value="1"/>
</dbReference>
<accession>A0A2M7E8H4</accession>
<keyword evidence="6" id="KW-0067">ATP-binding</keyword>
<feature type="transmembrane region" description="Helical" evidence="9">
    <location>
        <begin position="266"/>
        <end position="287"/>
    </location>
</feature>
<feature type="transmembrane region" description="Helical" evidence="9">
    <location>
        <begin position="54"/>
        <end position="79"/>
    </location>
</feature>
<dbReference type="InterPro" id="IPR027417">
    <property type="entry name" value="P-loop_NTPase"/>
</dbReference>
<dbReference type="InterPro" id="IPR003439">
    <property type="entry name" value="ABC_transporter-like_ATP-bd"/>
</dbReference>
<dbReference type="Pfam" id="PF00664">
    <property type="entry name" value="ABC_membrane"/>
    <property type="match status" value="1"/>
</dbReference>
<keyword evidence="3" id="KW-1003">Cell membrane</keyword>
<reference evidence="13" key="1">
    <citation type="submission" date="2017-09" db="EMBL/GenBank/DDBJ databases">
        <title>Depth-based differentiation of microbial function through sediment-hosted aquifers and enrichment of novel symbionts in the deep terrestrial subsurface.</title>
        <authorList>
            <person name="Probst A.J."/>
            <person name="Ladd B."/>
            <person name="Jarett J.K."/>
            <person name="Geller-Mcgrath D.E."/>
            <person name="Sieber C.M.K."/>
            <person name="Emerson J.B."/>
            <person name="Anantharaman K."/>
            <person name="Thomas B.C."/>
            <person name="Malmstrom R."/>
            <person name="Stieglmeier M."/>
            <person name="Klingl A."/>
            <person name="Woyke T."/>
            <person name="Ryan C.M."/>
            <person name="Banfield J.F."/>
        </authorList>
    </citation>
    <scope>NUCLEOTIDE SEQUENCE [LARGE SCALE GENOMIC DNA]</scope>
</reference>
<dbReference type="SUPFAM" id="SSF52540">
    <property type="entry name" value="P-loop containing nucleoside triphosphate hydrolases"/>
    <property type="match status" value="1"/>
</dbReference>
<dbReference type="InterPro" id="IPR039421">
    <property type="entry name" value="Type_1_exporter"/>
</dbReference>
<dbReference type="InterPro" id="IPR003593">
    <property type="entry name" value="AAA+_ATPase"/>
</dbReference>
<dbReference type="Proteomes" id="UP000228886">
    <property type="component" value="Unassembled WGS sequence"/>
</dbReference>
<dbReference type="Gene3D" id="3.40.50.300">
    <property type="entry name" value="P-loop containing nucleotide triphosphate hydrolases"/>
    <property type="match status" value="1"/>
</dbReference>
<evidence type="ECO:0000259" key="10">
    <source>
        <dbReference type="PROSITE" id="PS50893"/>
    </source>
</evidence>
<dbReference type="Pfam" id="PF00005">
    <property type="entry name" value="ABC_tran"/>
    <property type="match status" value="1"/>
</dbReference>
<evidence type="ECO:0000256" key="5">
    <source>
        <dbReference type="ARBA" id="ARBA00022741"/>
    </source>
</evidence>
<dbReference type="GO" id="GO:0016887">
    <property type="term" value="F:ATP hydrolysis activity"/>
    <property type="evidence" value="ECO:0007669"/>
    <property type="project" value="InterPro"/>
</dbReference>
<evidence type="ECO:0000256" key="3">
    <source>
        <dbReference type="ARBA" id="ARBA00022475"/>
    </source>
</evidence>
<dbReference type="FunFam" id="1.20.1560.10:FF:000011">
    <property type="entry name" value="Multidrug ABC transporter ATP-binding protein"/>
    <property type="match status" value="1"/>
</dbReference>
<organism evidence="12 13">
    <name type="scientific">bacterium (Candidatus Ratteibacteria) CG01_land_8_20_14_3_00_40_19</name>
    <dbReference type="NCBI Taxonomy" id="2014290"/>
    <lineage>
        <taxon>Bacteria</taxon>
        <taxon>Candidatus Ratteibacteria</taxon>
    </lineage>
</organism>
<comment type="subcellular location">
    <subcellularLocation>
        <location evidence="1">Cell membrane</location>
        <topology evidence="1">Multi-pass membrane protein</topology>
    </subcellularLocation>
</comment>